<keyword evidence="2" id="KW-1133">Transmembrane helix</keyword>
<dbReference type="WBParaSite" id="TREG1_7020.1">
    <property type="protein sequence ID" value="TREG1_7020.1"/>
    <property type="gene ID" value="TREG1_7020"/>
</dbReference>
<evidence type="ECO:0000256" key="2">
    <source>
        <dbReference type="SAM" id="Phobius"/>
    </source>
</evidence>
<accession>A0A183XAX2</accession>
<keyword evidence="3" id="KW-1185">Reference proteome</keyword>
<sequence length="138" mass="16059">MNSAISATIKDEEYKTEQQLRQQQQSHHQQQQAHQQQQQQHQLFRPNPAYNFGPWNWNAAMHNTNNNNSNNNNTNNNNSTMNSIITNGSQQQLSRPIFSDNDVMKMINFIKRKLNLSVISGLFIVLYILKCALDCCMY</sequence>
<reference evidence="3" key="1">
    <citation type="submission" date="2022-06" db="EMBL/GenBank/DDBJ databases">
        <authorList>
            <person name="Berger JAMES D."/>
            <person name="Berger JAMES D."/>
        </authorList>
    </citation>
    <scope>NUCLEOTIDE SEQUENCE [LARGE SCALE GENOMIC DNA]</scope>
</reference>
<evidence type="ECO:0000256" key="1">
    <source>
        <dbReference type="SAM" id="MobiDB-lite"/>
    </source>
</evidence>
<evidence type="ECO:0000313" key="4">
    <source>
        <dbReference type="WBParaSite" id="TREG1_7020.1"/>
    </source>
</evidence>
<dbReference type="AlphaFoldDB" id="A0A183XAX2"/>
<name>A0A183XAX2_TRIRE</name>
<protein>
    <submittedName>
        <fullName evidence="4">Myb domain-containing protein</fullName>
    </submittedName>
</protein>
<reference evidence="4" key="2">
    <citation type="submission" date="2023-11" db="UniProtKB">
        <authorList>
            <consortium name="WormBaseParasite"/>
        </authorList>
    </citation>
    <scope>IDENTIFICATION</scope>
</reference>
<organism evidence="3 4">
    <name type="scientific">Trichobilharzia regenti</name>
    <name type="common">Nasal bird schistosome</name>
    <dbReference type="NCBI Taxonomy" id="157069"/>
    <lineage>
        <taxon>Eukaryota</taxon>
        <taxon>Metazoa</taxon>
        <taxon>Spiralia</taxon>
        <taxon>Lophotrochozoa</taxon>
        <taxon>Platyhelminthes</taxon>
        <taxon>Trematoda</taxon>
        <taxon>Digenea</taxon>
        <taxon>Strigeidida</taxon>
        <taxon>Schistosomatoidea</taxon>
        <taxon>Schistosomatidae</taxon>
        <taxon>Trichobilharzia</taxon>
    </lineage>
</organism>
<feature type="compositionally biased region" description="Low complexity" evidence="1">
    <location>
        <begin position="63"/>
        <end position="82"/>
    </location>
</feature>
<proteinExistence type="predicted"/>
<evidence type="ECO:0000313" key="3">
    <source>
        <dbReference type="Proteomes" id="UP000050795"/>
    </source>
</evidence>
<feature type="compositionally biased region" description="Basic and acidic residues" evidence="1">
    <location>
        <begin position="9"/>
        <end position="18"/>
    </location>
</feature>
<keyword evidence="2" id="KW-0812">Transmembrane</keyword>
<dbReference type="Proteomes" id="UP000050795">
    <property type="component" value="Unassembled WGS sequence"/>
</dbReference>
<feature type="region of interest" description="Disordered" evidence="1">
    <location>
        <begin position="1"/>
        <end position="82"/>
    </location>
</feature>
<feature type="transmembrane region" description="Helical" evidence="2">
    <location>
        <begin position="114"/>
        <end position="129"/>
    </location>
</feature>
<keyword evidence="2" id="KW-0472">Membrane</keyword>
<feature type="compositionally biased region" description="Low complexity" evidence="1">
    <location>
        <begin position="19"/>
        <end position="42"/>
    </location>
</feature>